<reference evidence="1 2" key="1">
    <citation type="journal article" date="2012" name="Science">
        <title>The Paleozoic origin of enzymatic lignin decomposition reconstructed from 31 fungal genomes.</title>
        <authorList>
            <person name="Floudas D."/>
            <person name="Binder M."/>
            <person name="Riley R."/>
            <person name="Barry K."/>
            <person name="Blanchette R.A."/>
            <person name="Henrissat B."/>
            <person name="Martinez A.T."/>
            <person name="Otillar R."/>
            <person name="Spatafora J.W."/>
            <person name="Yadav J.S."/>
            <person name="Aerts A."/>
            <person name="Benoit I."/>
            <person name="Boyd A."/>
            <person name="Carlson A."/>
            <person name="Copeland A."/>
            <person name="Coutinho P.M."/>
            <person name="de Vries R.P."/>
            <person name="Ferreira P."/>
            <person name="Findley K."/>
            <person name="Foster B."/>
            <person name="Gaskell J."/>
            <person name="Glotzer D."/>
            <person name="Gorecki P."/>
            <person name="Heitman J."/>
            <person name="Hesse C."/>
            <person name="Hori C."/>
            <person name="Igarashi K."/>
            <person name="Jurgens J.A."/>
            <person name="Kallen N."/>
            <person name="Kersten P."/>
            <person name="Kohler A."/>
            <person name="Kuees U."/>
            <person name="Kumar T.K.A."/>
            <person name="Kuo A."/>
            <person name="LaButti K."/>
            <person name="Larrondo L.F."/>
            <person name="Lindquist E."/>
            <person name="Ling A."/>
            <person name="Lombard V."/>
            <person name="Lucas S."/>
            <person name="Lundell T."/>
            <person name="Martin R."/>
            <person name="McLaughlin D.J."/>
            <person name="Morgenstern I."/>
            <person name="Morin E."/>
            <person name="Murat C."/>
            <person name="Nagy L.G."/>
            <person name="Nolan M."/>
            <person name="Ohm R.A."/>
            <person name="Patyshakuliyeva A."/>
            <person name="Rokas A."/>
            <person name="Ruiz-Duenas F.J."/>
            <person name="Sabat G."/>
            <person name="Salamov A."/>
            <person name="Samejima M."/>
            <person name="Schmutz J."/>
            <person name="Slot J.C."/>
            <person name="St John F."/>
            <person name="Stenlid J."/>
            <person name="Sun H."/>
            <person name="Sun S."/>
            <person name="Syed K."/>
            <person name="Tsang A."/>
            <person name="Wiebenga A."/>
            <person name="Young D."/>
            <person name="Pisabarro A."/>
            <person name="Eastwood D.C."/>
            <person name="Martin F."/>
            <person name="Cullen D."/>
            <person name="Grigoriev I.V."/>
            <person name="Hibbett D.S."/>
        </authorList>
    </citation>
    <scope>NUCLEOTIDE SEQUENCE [LARGE SCALE GENOMIC DNA]</scope>
    <source>
        <strain evidence="1 2">DJM-731 SS1</strain>
    </source>
</reference>
<sequence>MSSSRSLIADIIIQVTVKAEPVKFKNPFIQSQMSYKDLKARLTCTKDNSITKTGLILILDHELKALKKENFKLKDALKAEKGGETWGGGGSRGKWVDGSMELL</sequence>
<gene>
    <name evidence="1" type="ORF">DACRYDRAFT_15214</name>
</gene>
<protein>
    <submittedName>
        <fullName evidence="1">Uncharacterized protein</fullName>
    </submittedName>
</protein>
<dbReference type="EMBL" id="JH795860">
    <property type="protein sequence ID" value="EJU03421.1"/>
    <property type="molecule type" value="Genomic_DNA"/>
</dbReference>
<dbReference type="GeneID" id="63686145"/>
<dbReference type="RefSeq" id="XP_040630315.1">
    <property type="nucleotide sequence ID" value="XM_040771083.1"/>
</dbReference>
<organism evidence="1 2">
    <name type="scientific">Dacryopinax primogenitus (strain DJM 731)</name>
    <name type="common">Brown rot fungus</name>
    <dbReference type="NCBI Taxonomy" id="1858805"/>
    <lineage>
        <taxon>Eukaryota</taxon>
        <taxon>Fungi</taxon>
        <taxon>Dikarya</taxon>
        <taxon>Basidiomycota</taxon>
        <taxon>Agaricomycotina</taxon>
        <taxon>Dacrymycetes</taxon>
        <taxon>Dacrymycetales</taxon>
        <taxon>Dacrymycetaceae</taxon>
        <taxon>Dacryopinax</taxon>
    </lineage>
</organism>
<dbReference type="AlphaFoldDB" id="M5FZF4"/>
<dbReference type="HOGENOM" id="CLU_2263633_0_0_1"/>
<name>M5FZF4_DACPD</name>
<evidence type="ECO:0000313" key="2">
    <source>
        <dbReference type="Proteomes" id="UP000030653"/>
    </source>
</evidence>
<keyword evidence="2" id="KW-1185">Reference proteome</keyword>
<dbReference type="Proteomes" id="UP000030653">
    <property type="component" value="Unassembled WGS sequence"/>
</dbReference>
<proteinExistence type="predicted"/>
<evidence type="ECO:0000313" key="1">
    <source>
        <dbReference type="EMBL" id="EJU03421.1"/>
    </source>
</evidence>
<accession>M5FZF4</accession>